<keyword evidence="6" id="KW-1185">Reference proteome</keyword>
<dbReference type="Gene3D" id="3.40.50.12780">
    <property type="entry name" value="N-terminal domain of ligase-like"/>
    <property type="match status" value="1"/>
</dbReference>
<dbReference type="InterPro" id="IPR042099">
    <property type="entry name" value="ANL_N_sf"/>
</dbReference>
<keyword evidence="2" id="KW-0436">Ligase</keyword>
<dbReference type="PANTHER" id="PTHR43767">
    <property type="entry name" value="LONG-CHAIN-FATTY-ACID--COA LIGASE"/>
    <property type="match status" value="1"/>
</dbReference>
<accession>A0ABU7XDH2</accession>
<comment type="caution">
    <text evidence="5">The sequence shown here is derived from an EMBL/GenBank/DDBJ whole genome shotgun (WGS) entry which is preliminary data.</text>
</comment>
<evidence type="ECO:0000256" key="2">
    <source>
        <dbReference type="ARBA" id="ARBA00022598"/>
    </source>
</evidence>
<evidence type="ECO:0000313" key="6">
    <source>
        <dbReference type="Proteomes" id="UP001350748"/>
    </source>
</evidence>
<feature type="domain" description="AMP-dependent synthetase/ligase" evidence="3">
    <location>
        <begin position="35"/>
        <end position="398"/>
    </location>
</feature>
<organism evidence="5 6">
    <name type="scientific">Methylocystis borbori</name>
    <dbReference type="NCBI Taxonomy" id="3118750"/>
    <lineage>
        <taxon>Bacteria</taxon>
        <taxon>Pseudomonadati</taxon>
        <taxon>Pseudomonadota</taxon>
        <taxon>Alphaproteobacteria</taxon>
        <taxon>Hyphomicrobiales</taxon>
        <taxon>Methylocystaceae</taxon>
        <taxon>Methylocystis</taxon>
    </lineage>
</organism>
<evidence type="ECO:0000313" key="5">
    <source>
        <dbReference type="EMBL" id="MEF3365037.1"/>
    </source>
</evidence>
<dbReference type="InterPro" id="IPR011963">
    <property type="entry name" value="DHB_AMP_lig"/>
</dbReference>
<dbReference type="InterPro" id="IPR025110">
    <property type="entry name" value="AMP-bd_C"/>
</dbReference>
<dbReference type="PROSITE" id="PS00455">
    <property type="entry name" value="AMP_BINDING"/>
    <property type="match status" value="1"/>
</dbReference>
<dbReference type="Pfam" id="PF13193">
    <property type="entry name" value="AMP-binding_C"/>
    <property type="match status" value="1"/>
</dbReference>
<protein>
    <submittedName>
        <fullName evidence="5">(2,3-dihydroxybenzoyl)adenylate synthase</fullName>
    </submittedName>
</protein>
<dbReference type="RefSeq" id="WP_332079934.1">
    <property type="nucleotide sequence ID" value="NZ_JAZHYN010000001.1"/>
</dbReference>
<sequence length="540" mass="59171">MPIEFTPWPEDFARAYREKGYWRGESLTQILRGRCAIDPDAVALICGDRQISYAEFDARSSQLAENLARRGIKAGDAALVQLPNVAEFYIAFFALLKMGVAPINALFSHNRLEMTAYAEQIEPTLLIGSAEHALFLDGAYAEALTKSFPMLRLVAIHGTTAYAENLALLTEPGDEAFGFNQESSAPDQVAFFQLSGGSTGVPKLIPRTHEDYYYSVRRSAEVCGLTPQSRYLCALPAPHNFPLSSPGALGVFHAGGTVVLARDPSPQTCFDLIRRHEIDIAAVVPPIASLWIEAAADGAAPLATLKLLQIGGARLGDAVARRIPCALGCRLQQVFGMAEGLVNYTRLDDDEERIFTTQGRPMCPDDEIKAVNAEGERVGPGEVGELLTRGPYTIRGYYRSPEHNARAFDAEGFYRTGDLVQITEDGYVKVVGRKKDQINRGGEKFSAEEIENLLLTHEAVMDAALVSMPDSLMGEKSCAYIVANDDDLQALALRKYLRSLGVADFKLPDRFEFVGQLPVTAFGKIDKQTLRDRIQTKLNA</sequence>
<name>A0ABU7XDH2_9HYPH</name>
<dbReference type="InterPro" id="IPR050237">
    <property type="entry name" value="ATP-dep_AMP-bd_enzyme"/>
</dbReference>
<dbReference type="CDD" id="cd05920">
    <property type="entry name" value="23DHB-AMP_lg"/>
    <property type="match status" value="1"/>
</dbReference>
<evidence type="ECO:0000256" key="1">
    <source>
        <dbReference type="ARBA" id="ARBA00004924"/>
    </source>
</evidence>
<feature type="domain" description="AMP-binding enzyme C-terminal" evidence="4">
    <location>
        <begin position="449"/>
        <end position="524"/>
    </location>
</feature>
<dbReference type="Proteomes" id="UP001350748">
    <property type="component" value="Unassembled WGS sequence"/>
</dbReference>
<dbReference type="PANTHER" id="PTHR43767:SF10">
    <property type="entry name" value="SURFACTIN SYNTHASE SUBUNIT 1"/>
    <property type="match status" value="1"/>
</dbReference>
<dbReference type="InterPro" id="IPR020845">
    <property type="entry name" value="AMP-binding_CS"/>
</dbReference>
<dbReference type="InterPro" id="IPR045851">
    <property type="entry name" value="AMP-bd_C_sf"/>
</dbReference>
<gene>
    <name evidence="5" type="ORF">V3H18_00660</name>
</gene>
<dbReference type="NCBIfam" id="TIGR02275">
    <property type="entry name" value="DHB_AMP_lig"/>
    <property type="match status" value="1"/>
</dbReference>
<dbReference type="NCBIfam" id="NF008192">
    <property type="entry name" value="PRK10946.1"/>
    <property type="match status" value="1"/>
</dbReference>
<comment type="pathway">
    <text evidence="1">Siderophore biosynthesis.</text>
</comment>
<dbReference type="SUPFAM" id="SSF56801">
    <property type="entry name" value="Acetyl-CoA synthetase-like"/>
    <property type="match status" value="1"/>
</dbReference>
<evidence type="ECO:0000259" key="3">
    <source>
        <dbReference type="Pfam" id="PF00501"/>
    </source>
</evidence>
<dbReference type="Pfam" id="PF00501">
    <property type="entry name" value="AMP-binding"/>
    <property type="match status" value="1"/>
</dbReference>
<dbReference type="EMBL" id="JAZHYN010000001">
    <property type="protein sequence ID" value="MEF3365037.1"/>
    <property type="molecule type" value="Genomic_DNA"/>
</dbReference>
<reference evidence="5 6" key="1">
    <citation type="submission" date="2024-02" db="EMBL/GenBank/DDBJ databases">
        <authorList>
            <person name="Grouzdev D."/>
        </authorList>
    </citation>
    <scope>NUCLEOTIDE SEQUENCE [LARGE SCALE GENOMIC DNA]</scope>
    <source>
        <strain evidence="5 6">9N</strain>
    </source>
</reference>
<dbReference type="Gene3D" id="3.30.300.30">
    <property type="match status" value="1"/>
</dbReference>
<evidence type="ECO:0000259" key="4">
    <source>
        <dbReference type="Pfam" id="PF13193"/>
    </source>
</evidence>
<proteinExistence type="predicted"/>
<dbReference type="InterPro" id="IPR000873">
    <property type="entry name" value="AMP-dep_synth/lig_dom"/>
</dbReference>